<keyword evidence="2" id="KW-1185">Reference proteome</keyword>
<reference evidence="1" key="1">
    <citation type="submission" date="2020-01" db="EMBL/GenBank/DDBJ databases">
        <title>The Celery Genome Sequence Reveals Sequential Paleo-tetraploidization, Resistance Gene Elimination, Karyotype Evolution, and Functional Innovation in Apiales.</title>
        <authorList>
            <person name="Song X."/>
        </authorList>
    </citation>
    <scope>NUCLEOTIDE SEQUENCE</scope>
    <source>
        <tissue evidence="1">Leaf</tissue>
    </source>
</reference>
<dbReference type="EMBL" id="WRXP01000785">
    <property type="protein sequence ID" value="KAF1002607.1"/>
    <property type="molecule type" value="Genomic_DNA"/>
</dbReference>
<evidence type="ECO:0000313" key="2">
    <source>
        <dbReference type="Proteomes" id="UP000593563"/>
    </source>
</evidence>
<name>A0A6L5BCP4_APIGR</name>
<sequence length="51" mass="5741">MWDVVLEMLLAARGKVIDFASGDIPSISFMYGHIVEKAWKEMAQTLAEVNQ</sequence>
<comment type="caution">
    <text evidence="1">The sequence shown here is derived from an EMBL/GenBank/DDBJ whole genome shotgun (WGS) entry which is preliminary data.</text>
</comment>
<accession>A0A6L5BCP4</accession>
<dbReference type="AlphaFoldDB" id="A0A6L5BCP4"/>
<protein>
    <submittedName>
        <fullName evidence="1">Uncharacterized protein</fullName>
    </submittedName>
</protein>
<dbReference type="Proteomes" id="UP000593563">
    <property type="component" value="Unassembled WGS sequence"/>
</dbReference>
<evidence type="ECO:0000313" key="1">
    <source>
        <dbReference type="EMBL" id="KAF1002607.1"/>
    </source>
</evidence>
<proteinExistence type="predicted"/>
<gene>
    <name evidence="1" type="ORF">AG4045_017913</name>
</gene>
<organism evidence="1 2">
    <name type="scientific">Apium graveolens</name>
    <name type="common">Celery</name>
    <dbReference type="NCBI Taxonomy" id="4045"/>
    <lineage>
        <taxon>Eukaryota</taxon>
        <taxon>Viridiplantae</taxon>
        <taxon>Streptophyta</taxon>
        <taxon>Embryophyta</taxon>
        <taxon>Tracheophyta</taxon>
        <taxon>Spermatophyta</taxon>
        <taxon>Magnoliopsida</taxon>
        <taxon>eudicotyledons</taxon>
        <taxon>Gunneridae</taxon>
        <taxon>Pentapetalae</taxon>
        <taxon>asterids</taxon>
        <taxon>campanulids</taxon>
        <taxon>Apiales</taxon>
        <taxon>Apiaceae</taxon>
        <taxon>Apioideae</taxon>
        <taxon>apioid superclade</taxon>
        <taxon>Apieae</taxon>
        <taxon>Apium</taxon>
    </lineage>
</organism>
<feature type="non-terminal residue" evidence="1">
    <location>
        <position position="51"/>
    </location>
</feature>